<proteinExistence type="predicted"/>
<evidence type="ECO:0008006" key="3">
    <source>
        <dbReference type="Google" id="ProtNLM"/>
    </source>
</evidence>
<dbReference type="EMBL" id="CADCVU010000125">
    <property type="protein sequence ID" value="CAA9504574.1"/>
    <property type="molecule type" value="Genomic_DNA"/>
</dbReference>
<keyword evidence="1" id="KW-1133">Transmembrane helix</keyword>
<sequence length="179" mass="19540">MAGGLASLRPMTAQELTSLPVLVAFGSVVIALAALVLASILMVRTRRLRRDQTVVLGDGRRDLVSHAEQLQVAFTQIRDWVAESMQHLDEHTARIEARLDGCLAYHSVIRYDAYGEMSGRQSSSIALLDAKRSGVVVSSILHRDQARFYVKPIGDGRGESELSPEEAEAVETALAAERV</sequence>
<evidence type="ECO:0000256" key="1">
    <source>
        <dbReference type="SAM" id="Phobius"/>
    </source>
</evidence>
<accession>A0A6J4ST75</accession>
<dbReference type="InterPro" id="IPR027981">
    <property type="entry name" value="DUF4446"/>
</dbReference>
<keyword evidence="1" id="KW-0812">Transmembrane</keyword>
<reference evidence="2" key="1">
    <citation type="submission" date="2020-02" db="EMBL/GenBank/DDBJ databases">
        <authorList>
            <person name="Meier V. D."/>
        </authorList>
    </citation>
    <scope>NUCLEOTIDE SEQUENCE</scope>
    <source>
        <strain evidence="2">AVDCRST_MAG45</strain>
    </source>
</reference>
<dbReference type="Pfam" id="PF14584">
    <property type="entry name" value="DUF4446"/>
    <property type="match status" value="1"/>
</dbReference>
<gene>
    <name evidence="2" type="ORF">AVDCRST_MAG45-1519</name>
</gene>
<organism evidence="2">
    <name type="scientific">uncultured Solirubrobacterales bacterium</name>
    <dbReference type="NCBI Taxonomy" id="768556"/>
    <lineage>
        <taxon>Bacteria</taxon>
        <taxon>Bacillati</taxon>
        <taxon>Actinomycetota</taxon>
        <taxon>Thermoleophilia</taxon>
        <taxon>Solirubrobacterales</taxon>
        <taxon>environmental samples</taxon>
    </lineage>
</organism>
<protein>
    <recommendedName>
        <fullName evidence="3">DUF4446 domain-containing protein</fullName>
    </recommendedName>
</protein>
<name>A0A6J4ST75_9ACTN</name>
<feature type="transmembrane region" description="Helical" evidence="1">
    <location>
        <begin position="20"/>
        <end position="43"/>
    </location>
</feature>
<keyword evidence="1" id="KW-0472">Membrane</keyword>
<evidence type="ECO:0000313" key="2">
    <source>
        <dbReference type="EMBL" id="CAA9504574.1"/>
    </source>
</evidence>
<dbReference type="AlphaFoldDB" id="A0A6J4ST75"/>